<evidence type="ECO:0000256" key="1">
    <source>
        <dbReference type="ARBA" id="ARBA00004141"/>
    </source>
</evidence>
<dbReference type="NCBIfam" id="TIGR03592">
    <property type="entry name" value="yidC_oxa1_cterm"/>
    <property type="match status" value="1"/>
</dbReference>
<dbReference type="GO" id="GO:0005886">
    <property type="term" value="C:plasma membrane"/>
    <property type="evidence" value="ECO:0007669"/>
    <property type="project" value="TreeGrafter"/>
</dbReference>
<evidence type="ECO:0000256" key="3">
    <source>
        <dbReference type="ARBA" id="ARBA00022989"/>
    </source>
</evidence>
<dbReference type="PANTHER" id="PTHR12428:SF65">
    <property type="entry name" value="CYTOCHROME C OXIDASE ASSEMBLY PROTEIN COX18, MITOCHONDRIAL"/>
    <property type="match status" value="1"/>
</dbReference>
<feature type="transmembrane region" description="Helical" evidence="6">
    <location>
        <begin position="207"/>
        <end position="223"/>
    </location>
</feature>
<reference evidence="8 9" key="1">
    <citation type="journal article" date="2016" name="Front. Microbiol.">
        <title>Comprehensive Phylogenetic Analysis of Bovine Non-aureus Staphylococci Species Based on Whole-Genome Sequencing.</title>
        <authorList>
            <person name="Naushad S."/>
            <person name="Barkema H.W."/>
            <person name="Luby C."/>
            <person name="Condas L.A."/>
            <person name="Nobrega D.B."/>
            <person name="Carson D.A."/>
            <person name="De Buck J."/>
        </authorList>
    </citation>
    <scope>NUCLEOTIDE SEQUENCE [LARGE SCALE GENOMIC DNA]</scope>
    <source>
        <strain evidence="8 9">SNUC 505</strain>
    </source>
</reference>
<evidence type="ECO:0000259" key="7">
    <source>
        <dbReference type="Pfam" id="PF02096"/>
    </source>
</evidence>
<dbReference type="InterPro" id="IPR028055">
    <property type="entry name" value="YidC/Oxa/ALB_C"/>
</dbReference>
<dbReference type="EMBL" id="PZBZ01000007">
    <property type="protein sequence ID" value="PTG16605.1"/>
    <property type="molecule type" value="Genomic_DNA"/>
</dbReference>
<feature type="transmembrane region" description="Helical" evidence="6">
    <location>
        <begin position="57"/>
        <end position="77"/>
    </location>
</feature>
<feature type="transmembrane region" description="Helical" evidence="6">
    <location>
        <begin position="134"/>
        <end position="155"/>
    </location>
</feature>
<name>A0AAE5T303_STACR</name>
<proteinExistence type="inferred from homology"/>
<organism evidence="8 9">
    <name type="scientific">Staphylococcus chromogenes</name>
    <name type="common">Staphylococcus hyicus subsp. chromogenes</name>
    <dbReference type="NCBI Taxonomy" id="46126"/>
    <lineage>
        <taxon>Bacteria</taxon>
        <taxon>Bacillati</taxon>
        <taxon>Bacillota</taxon>
        <taxon>Bacilli</taxon>
        <taxon>Bacillales</taxon>
        <taxon>Staphylococcaceae</taxon>
        <taxon>Staphylococcus</taxon>
    </lineage>
</organism>
<dbReference type="GO" id="GO:0051205">
    <property type="term" value="P:protein insertion into membrane"/>
    <property type="evidence" value="ECO:0007669"/>
    <property type="project" value="TreeGrafter"/>
</dbReference>
<protein>
    <recommendedName>
        <fullName evidence="7">Membrane insertase YidC/Oxa/ALB C-terminal domain-containing protein</fullName>
    </recommendedName>
</protein>
<comment type="similarity">
    <text evidence="5">Belongs to the OXA1/ALB3/YidC family.</text>
</comment>
<keyword evidence="2 5" id="KW-0812">Transmembrane</keyword>
<feature type="domain" description="Membrane insertase YidC/Oxa/ALB C-terminal" evidence="7">
    <location>
        <begin position="57"/>
        <end position="246"/>
    </location>
</feature>
<keyword evidence="3 6" id="KW-1133">Transmembrane helix</keyword>
<feature type="transmembrane region" description="Helical" evidence="6">
    <location>
        <begin position="229"/>
        <end position="250"/>
    </location>
</feature>
<feature type="transmembrane region" description="Helical" evidence="6">
    <location>
        <begin position="175"/>
        <end position="195"/>
    </location>
</feature>
<evidence type="ECO:0000256" key="6">
    <source>
        <dbReference type="SAM" id="Phobius"/>
    </source>
</evidence>
<evidence type="ECO:0000256" key="2">
    <source>
        <dbReference type="ARBA" id="ARBA00022692"/>
    </source>
</evidence>
<dbReference type="AlphaFoldDB" id="A0AAE5T303"/>
<evidence type="ECO:0000313" key="9">
    <source>
        <dbReference type="Proteomes" id="UP000242704"/>
    </source>
</evidence>
<comment type="caution">
    <text evidence="8">The sequence shown here is derived from an EMBL/GenBank/DDBJ whole genome shotgun (WGS) entry which is preliminary data.</text>
</comment>
<gene>
    <name evidence="8" type="ORF">BU653_01915</name>
</gene>
<accession>A0AAE5T303</accession>
<comment type="subcellular location">
    <subcellularLocation>
        <location evidence="1 5">Membrane</location>
        <topology evidence="1 5">Multi-pass membrane protein</topology>
    </subcellularLocation>
</comment>
<evidence type="ECO:0000313" key="8">
    <source>
        <dbReference type="EMBL" id="PTG16605.1"/>
    </source>
</evidence>
<dbReference type="Pfam" id="PF02096">
    <property type="entry name" value="60KD_IMP"/>
    <property type="match status" value="1"/>
</dbReference>
<sequence>MMLTQLKKGMVVFSCAIFLVGCSMKSSDWISKSFEMIFIVPMQRLLTLFSSWGGGHFGFGIIVLVLLVRLCLLPFMVRQSKMSHRLRHIKPVVAPLINERKKKLKEAETPEEKEIAHQKLMEKYKLYGMHPSQTMLGCLPVLLQIPILLGLLYAIKHPSHHILMTEMMFLGYDLRHPELVLTLLAGLLYFIQPLVNMGNFQHKRVSIILAILMPLFIILAAMQTPSAIALYWITNASFLIVQMACTNIIFGKRAQREAINLERNLNTKTDESK</sequence>
<dbReference type="PRINTS" id="PR00701">
    <property type="entry name" value="60KDINNERMP"/>
</dbReference>
<dbReference type="Proteomes" id="UP000242704">
    <property type="component" value="Unassembled WGS sequence"/>
</dbReference>
<dbReference type="PANTHER" id="PTHR12428">
    <property type="entry name" value="OXA1"/>
    <property type="match status" value="1"/>
</dbReference>
<dbReference type="InterPro" id="IPR001708">
    <property type="entry name" value="YidC/ALB3/OXA1/COX18"/>
</dbReference>
<dbReference type="PROSITE" id="PS51257">
    <property type="entry name" value="PROKAR_LIPOPROTEIN"/>
    <property type="match status" value="1"/>
</dbReference>
<keyword evidence="4 6" id="KW-0472">Membrane</keyword>
<dbReference type="GO" id="GO:0032977">
    <property type="term" value="F:membrane insertase activity"/>
    <property type="evidence" value="ECO:0007669"/>
    <property type="project" value="InterPro"/>
</dbReference>
<evidence type="ECO:0000256" key="4">
    <source>
        <dbReference type="ARBA" id="ARBA00023136"/>
    </source>
</evidence>
<evidence type="ECO:0000256" key="5">
    <source>
        <dbReference type="RuleBase" id="RU003945"/>
    </source>
</evidence>